<name>A0AAJ5NMV4_9BACT</name>
<evidence type="ECO:0000313" key="3">
    <source>
        <dbReference type="Proteomes" id="UP000289629"/>
    </source>
</evidence>
<sequence>MLKITKFLKIAFAFTPTITFLSCGQVISQAEQLLTTKDKKDSPYVKIDEKTKSFTLDLSTSGIEKIEKSAFFSLKSRFYQKINAQNSEQKESDETKKDEKKVDDSKKDTKKTDDSKNKINFYFLSKIIFPESLKEIDDYAFYADSANLQDSEKIVELDFSKATKLKRIGNFAFQGNNIKKLVLPPLITSIGKQAFAKNKLEQVDFSQATKLETIQTGAFFDNKINELDFSGNTELSEIFLASFESNQIAKVKFNPNGKPLVIRDSAFKDNIIKNETDLENLPKNSKIEGIFN</sequence>
<dbReference type="AlphaFoldDB" id="A0AAJ5NMV4"/>
<evidence type="ECO:0000313" key="2">
    <source>
        <dbReference type="EMBL" id="VEU62462.1"/>
    </source>
</evidence>
<accession>A0AAJ5NMV4</accession>
<protein>
    <submittedName>
        <fullName evidence="2">Lipoprotein</fullName>
    </submittedName>
</protein>
<proteinExistence type="predicted"/>
<keyword evidence="2" id="KW-0449">Lipoprotein</keyword>
<dbReference type="Proteomes" id="UP000289629">
    <property type="component" value="Chromosome"/>
</dbReference>
<dbReference type="RefSeq" id="WP_044635623.1">
    <property type="nucleotide sequence ID" value="NZ_CP007229.1"/>
</dbReference>
<dbReference type="EMBL" id="LR214971">
    <property type="protein sequence ID" value="VEU62462.1"/>
    <property type="molecule type" value="Genomic_DNA"/>
</dbReference>
<dbReference type="InterPro" id="IPR032675">
    <property type="entry name" value="LRR_dom_sf"/>
</dbReference>
<dbReference type="PROSITE" id="PS51257">
    <property type="entry name" value="PROKAR_LIPOPROTEIN"/>
    <property type="match status" value="1"/>
</dbReference>
<organism evidence="2 3">
    <name type="scientific">Mesomycoplasma dispar</name>
    <dbReference type="NCBI Taxonomy" id="86660"/>
    <lineage>
        <taxon>Bacteria</taxon>
        <taxon>Bacillati</taxon>
        <taxon>Mycoplasmatota</taxon>
        <taxon>Mycoplasmoidales</taxon>
        <taxon>Metamycoplasmataceae</taxon>
        <taxon>Mesomycoplasma</taxon>
    </lineage>
</organism>
<feature type="compositionally biased region" description="Basic and acidic residues" evidence="1">
    <location>
        <begin position="88"/>
        <end position="113"/>
    </location>
</feature>
<gene>
    <name evidence="2" type="ORF">NCTC10125_00653</name>
</gene>
<evidence type="ECO:0000256" key="1">
    <source>
        <dbReference type="SAM" id="MobiDB-lite"/>
    </source>
</evidence>
<dbReference type="SUPFAM" id="SSF52058">
    <property type="entry name" value="L domain-like"/>
    <property type="match status" value="1"/>
</dbReference>
<dbReference type="KEGG" id="mds:MDIS_03475"/>
<reference evidence="2 3" key="1">
    <citation type="submission" date="2019-01" db="EMBL/GenBank/DDBJ databases">
        <authorList>
            <consortium name="Pathogen Informatics"/>
        </authorList>
    </citation>
    <scope>NUCLEOTIDE SEQUENCE [LARGE SCALE GENOMIC DNA]</scope>
    <source>
        <strain evidence="2 3">NCTC10125</strain>
    </source>
</reference>
<dbReference type="InterPro" id="IPR026906">
    <property type="entry name" value="LRR_5"/>
</dbReference>
<dbReference type="Pfam" id="PF13306">
    <property type="entry name" value="LRR_5"/>
    <property type="match status" value="2"/>
</dbReference>
<feature type="region of interest" description="Disordered" evidence="1">
    <location>
        <begin position="85"/>
        <end position="113"/>
    </location>
</feature>
<dbReference type="Gene3D" id="3.80.10.10">
    <property type="entry name" value="Ribonuclease Inhibitor"/>
    <property type="match status" value="1"/>
</dbReference>